<dbReference type="Gene3D" id="1.25.10.10">
    <property type="entry name" value="Leucine-rich Repeat Variant"/>
    <property type="match status" value="1"/>
</dbReference>
<dbReference type="InterPro" id="IPR052616">
    <property type="entry name" value="SYO1-like"/>
</dbReference>
<evidence type="ECO:0000313" key="3">
    <source>
        <dbReference type="Proteomes" id="UP000286510"/>
    </source>
</evidence>
<proteinExistence type="predicted"/>
<accession>A0A418FWX9</accession>
<dbReference type="VEuPathDB" id="FungiDB:H257_07801"/>
<reference evidence="2 3" key="1">
    <citation type="submission" date="2018-08" db="EMBL/GenBank/DDBJ databases">
        <title>Aphanomyces genome sequencing and annotation.</title>
        <authorList>
            <person name="Minardi D."/>
            <person name="Oidtmann B."/>
            <person name="Van Der Giezen M."/>
            <person name="Studholme D.J."/>
        </authorList>
    </citation>
    <scope>NUCLEOTIDE SEQUENCE [LARGE SCALE GENOMIC DNA]</scope>
    <source>
        <strain evidence="2 3">FDL457</strain>
    </source>
</reference>
<gene>
    <name evidence="2" type="ORF">DYB26_006043</name>
</gene>
<feature type="non-terminal residue" evidence="2">
    <location>
        <position position="1"/>
    </location>
</feature>
<dbReference type="Proteomes" id="UP000286510">
    <property type="component" value="Unassembled WGS sequence"/>
</dbReference>
<evidence type="ECO:0000313" key="2">
    <source>
        <dbReference type="EMBL" id="RHZ39063.1"/>
    </source>
</evidence>
<dbReference type="AlphaFoldDB" id="A0A418FWX9"/>
<comment type="caution">
    <text evidence="2">The sequence shown here is derived from an EMBL/GenBank/DDBJ whole genome shotgun (WGS) entry which is preliminary data.</text>
</comment>
<dbReference type="GO" id="GO:0042273">
    <property type="term" value="P:ribosomal large subunit biogenesis"/>
    <property type="evidence" value="ECO:0007669"/>
    <property type="project" value="TreeGrafter"/>
</dbReference>
<protein>
    <recommendedName>
        <fullName evidence="1">SYO1-like TPR repeats domain-containing protein</fullName>
    </recommendedName>
</protein>
<dbReference type="GO" id="GO:0051082">
    <property type="term" value="F:unfolded protein binding"/>
    <property type="evidence" value="ECO:0007669"/>
    <property type="project" value="TreeGrafter"/>
</dbReference>
<dbReference type="GO" id="GO:0006606">
    <property type="term" value="P:protein import into nucleus"/>
    <property type="evidence" value="ECO:0007669"/>
    <property type="project" value="TreeGrafter"/>
</dbReference>
<organism evidence="2 3">
    <name type="scientific">Aphanomyces astaci</name>
    <name type="common">Crayfish plague agent</name>
    <dbReference type="NCBI Taxonomy" id="112090"/>
    <lineage>
        <taxon>Eukaryota</taxon>
        <taxon>Sar</taxon>
        <taxon>Stramenopiles</taxon>
        <taxon>Oomycota</taxon>
        <taxon>Saprolegniomycetes</taxon>
        <taxon>Saprolegniales</taxon>
        <taxon>Verrucalvaceae</taxon>
        <taxon>Aphanomyces</taxon>
    </lineage>
</organism>
<evidence type="ECO:0000259" key="1">
    <source>
        <dbReference type="Pfam" id="PF25567"/>
    </source>
</evidence>
<feature type="domain" description="SYO1-like TPR repeats" evidence="1">
    <location>
        <begin position="6"/>
        <end position="128"/>
    </location>
</feature>
<dbReference type="PANTHER" id="PTHR13347:SF1">
    <property type="entry name" value="HEAT REPEAT-CONTAINING PROTEIN 3"/>
    <property type="match status" value="1"/>
</dbReference>
<dbReference type="Pfam" id="PF25567">
    <property type="entry name" value="TPR_SYO1"/>
    <property type="match status" value="1"/>
</dbReference>
<dbReference type="EMBL" id="QUTF01008028">
    <property type="protein sequence ID" value="RHZ39063.1"/>
    <property type="molecule type" value="Genomic_DNA"/>
</dbReference>
<name>A0A418FWX9_APHAT</name>
<sequence length="131" mass="14411">HLGAVLASAQASPSVEARTSAVRLLGTLGKKAHSLPENKVLAVCLSAVLRDTDLAVVCEVLNALFDIYADEQYDSVFHEVKFLTSLEHVGAGMKSKIKSEAKSLDRELVAHAKETRLNLLRFIKYKKQHLK</sequence>
<dbReference type="PANTHER" id="PTHR13347">
    <property type="entry name" value="HEAT REPEAT-CONTAINING PROTEIN 3"/>
    <property type="match status" value="1"/>
</dbReference>
<dbReference type="InterPro" id="IPR011989">
    <property type="entry name" value="ARM-like"/>
</dbReference>
<dbReference type="InterPro" id="IPR057990">
    <property type="entry name" value="TPR_SYO1"/>
</dbReference>